<dbReference type="EMBL" id="CP030032">
    <property type="protein sequence ID" value="AWV89529.1"/>
    <property type="molecule type" value="Genomic_DNA"/>
</dbReference>
<evidence type="ECO:0000256" key="18">
    <source>
        <dbReference type="ARBA" id="ARBA00041418"/>
    </source>
</evidence>
<evidence type="ECO:0000256" key="17">
    <source>
        <dbReference type="ARBA" id="ARBA00041185"/>
    </source>
</evidence>
<feature type="compositionally biased region" description="Polar residues" evidence="21">
    <location>
        <begin position="1"/>
        <end position="18"/>
    </location>
</feature>
<evidence type="ECO:0000256" key="8">
    <source>
        <dbReference type="ARBA" id="ARBA00022960"/>
    </source>
</evidence>
<feature type="region of interest" description="Disordered" evidence="21">
    <location>
        <begin position="1"/>
        <end position="23"/>
    </location>
</feature>
<dbReference type="GO" id="GO:0009252">
    <property type="term" value="P:peptidoglycan biosynthetic process"/>
    <property type="evidence" value="ECO:0007669"/>
    <property type="project" value="UniProtKB-KW"/>
</dbReference>
<evidence type="ECO:0000313" key="23">
    <source>
        <dbReference type="EMBL" id="AWV89529.1"/>
    </source>
</evidence>
<comment type="subcellular location">
    <subcellularLocation>
        <location evidence="1">Cell membrane</location>
        <topology evidence="1">Multi-pass membrane protein</topology>
    </subcellularLocation>
</comment>
<feature type="transmembrane region" description="Helical" evidence="22">
    <location>
        <begin position="163"/>
        <end position="181"/>
    </location>
</feature>
<dbReference type="GO" id="GO:0005886">
    <property type="term" value="C:plasma membrane"/>
    <property type="evidence" value="ECO:0007669"/>
    <property type="project" value="UniProtKB-SubCell"/>
</dbReference>
<feature type="transmembrane region" description="Helical" evidence="22">
    <location>
        <begin position="97"/>
        <end position="117"/>
    </location>
</feature>
<comment type="pathway">
    <text evidence="2">Cell wall biogenesis; peptidoglycan biosynthesis.</text>
</comment>
<dbReference type="NCBIfam" id="TIGR02614">
    <property type="entry name" value="ftsW"/>
    <property type="match status" value="1"/>
</dbReference>
<reference evidence="23 24" key="1">
    <citation type="submission" date="2018-06" db="EMBL/GenBank/DDBJ databases">
        <title>Lujinxingia sediminis gen. nov. sp. nov., a new facultative anaerobic member of the class Deltaproteobacteria, and proposal of Lujinxingaceae fam. nov.</title>
        <authorList>
            <person name="Guo L.-Y."/>
            <person name="Li C.-M."/>
            <person name="Wang S."/>
            <person name="Du Z.-J."/>
        </authorList>
    </citation>
    <scope>NUCLEOTIDE SEQUENCE [LARGE SCALE GENOMIC DNA]</scope>
    <source>
        <strain evidence="23 24">FA350</strain>
    </source>
</reference>
<evidence type="ECO:0000256" key="19">
    <source>
        <dbReference type="ARBA" id="ARBA00044770"/>
    </source>
</evidence>
<dbReference type="GO" id="GO:0008955">
    <property type="term" value="F:peptidoglycan glycosyltransferase activity"/>
    <property type="evidence" value="ECO:0007669"/>
    <property type="project" value="UniProtKB-EC"/>
</dbReference>
<evidence type="ECO:0000256" key="14">
    <source>
        <dbReference type="ARBA" id="ARBA00032370"/>
    </source>
</evidence>
<evidence type="ECO:0000256" key="12">
    <source>
        <dbReference type="ARBA" id="ARBA00023306"/>
    </source>
</evidence>
<dbReference type="GO" id="GO:0051301">
    <property type="term" value="P:cell division"/>
    <property type="evidence" value="ECO:0007669"/>
    <property type="project" value="UniProtKB-KW"/>
</dbReference>
<feature type="transmembrane region" description="Helical" evidence="22">
    <location>
        <begin position="65"/>
        <end position="85"/>
    </location>
</feature>
<evidence type="ECO:0000256" key="11">
    <source>
        <dbReference type="ARBA" id="ARBA00023136"/>
    </source>
</evidence>
<feature type="transmembrane region" description="Helical" evidence="22">
    <location>
        <begin position="329"/>
        <end position="353"/>
    </location>
</feature>
<evidence type="ECO:0000256" key="16">
    <source>
        <dbReference type="ARBA" id="ARBA00038053"/>
    </source>
</evidence>
<keyword evidence="13" id="KW-0961">Cell wall biogenesis/degradation</keyword>
<feature type="transmembrane region" description="Helical" evidence="22">
    <location>
        <begin position="34"/>
        <end position="53"/>
    </location>
</feature>
<keyword evidence="8" id="KW-0133">Cell shape</keyword>
<keyword evidence="11 22" id="KW-0472">Membrane</keyword>
<keyword evidence="9" id="KW-0573">Peptidoglycan synthesis</keyword>
<proteinExistence type="inferred from homology"/>
<keyword evidence="7 22" id="KW-0812">Transmembrane</keyword>
<evidence type="ECO:0000256" key="1">
    <source>
        <dbReference type="ARBA" id="ARBA00004651"/>
    </source>
</evidence>
<dbReference type="InterPro" id="IPR001182">
    <property type="entry name" value="FtsW/RodA"/>
</dbReference>
<dbReference type="InterPro" id="IPR013437">
    <property type="entry name" value="FtsW"/>
</dbReference>
<dbReference type="GO" id="GO:0008360">
    <property type="term" value="P:regulation of cell shape"/>
    <property type="evidence" value="ECO:0007669"/>
    <property type="project" value="UniProtKB-KW"/>
</dbReference>
<keyword evidence="5" id="KW-0328">Glycosyltransferase</keyword>
<evidence type="ECO:0000256" key="13">
    <source>
        <dbReference type="ARBA" id="ARBA00023316"/>
    </source>
</evidence>
<keyword evidence="4" id="KW-0132">Cell division</keyword>
<dbReference type="PANTHER" id="PTHR30474">
    <property type="entry name" value="CELL CYCLE PROTEIN"/>
    <property type="match status" value="1"/>
</dbReference>
<evidence type="ECO:0000256" key="9">
    <source>
        <dbReference type="ARBA" id="ARBA00022984"/>
    </source>
</evidence>
<evidence type="ECO:0000256" key="4">
    <source>
        <dbReference type="ARBA" id="ARBA00022618"/>
    </source>
</evidence>
<evidence type="ECO:0000256" key="15">
    <source>
        <dbReference type="ARBA" id="ARBA00033270"/>
    </source>
</evidence>
<evidence type="ECO:0000256" key="20">
    <source>
        <dbReference type="ARBA" id="ARBA00049902"/>
    </source>
</evidence>
<organism evidence="23 24">
    <name type="scientific">Bradymonas sediminis</name>
    <dbReference type="NCBI Taxonomy" id="1548548"/>
    <lineage>
        <taxon>Bacteria</taxon>
        <taxon>Deltaproteobacteria</taxon>
        <taxon>Bradymonadales</taxon>
        <taxon>Bradymonadaceae</taxon>
        <taxon>Bradymonas</taxon>
    </lineage>
</organism>
<comment type="similarity">
    <text evidence="16">Belongs to the SEDS family. FtsW subfamily.</text>
</comment>
<feature type="transmembrane region" description="Helical" evidence="22">
    <location>
        <begin position="296"/>
        <end position="317"/>
    </location>
</feature>
<evidence type="ECO:0000256" key="3">
    <source>
        <dbReference type="ARBA" id="ARBA00022475"/>
    </source>
</evidence>
<gene>
    <name evidence="23" type="primary">ftsW</name>
    <name evidence="23" type="ORF">DN745_09320</name>
</gene>
<name>A0A2Z4FKN2_9DELT</name>
<dbReference type="EC" id="2.4.99.28" evidence="19"/>
<evidence type="ECO:0000256" key="5">
    <source>
        <dbReference type="ARBA" id="ARBA00022676"/>
    </source>
</evidence>
<feature type="transmembrane region" description="Helical" evidence="22">
    <location>
        <begin position="208"/>
        <end position="226"/>
    </location>
</feature>
<keyword evidence="10 22" id="KW-1133">Transmembrane helix</keyword>
<dbReference type="GO" id="GO:0015648">
    <property type="term" value="F:lipid-linked peptidoglycan transporter activity"/>
    <property type="evidence" value="ECO:0007669"/>
    <property type="project" value="TreeGrafter"/>
</dbReference>
<evidence type="ECO:0000256" key="7">
    <source>
        <dbReference type="ARBA" id="ARBA00022692"/>
    </source>
</evidence>
<evidence type="ECO:0000256" key="21">
    <source>
        <dbReference type="SAM" id="MobiDB-lite"/>
    </source>
</evidence>
<dbReference type="GO" id="GO:0071555">
    <property type="term" value="P:cell wall organization"/>
    <property type="evidence" value="ECO:0007669"/>
    <property type="project" value="UniProtKB-KW"/>
</dbReference>
<evidence type="ECO:0000256" key="6">
    <source>
        <dbReference type="ARBA" id="ARBA00022679"/>
    </source>
</evidence>
<feature type="transmembrane region" description="Helical" evidence="22">
    <location>
        <begin position="359"/>
        <end position="381"/>
    </location>
</feature>
<evidence type="ECO:0000256" key="22">
    <source>
        <dbReference type="SAM" id="Phobius"/>
    </source>
</evidence>
<dbReference type="GO" id="GO:0032153">
    <property type="term" value="C:cell division site"/>
    <property type="evidence" value="ECO:0007669"/>
    <property type="project" value="TreeGrafter"/>
</dbReference>
<evidence type="ECO:0000256" key="10">
    <source>
        <dbReference type="ARBA" id="ARBA00022989"/>
    </source>
</evidence>
<dbReference type="KEGG" id="bsed:DN745_09320"/>
<sequence>MSTTDRLSTLAGQFSGDTSGDRFGDPDAQPWDSWLLAAVLALVGFGLVMLYSASAVMSAEKFGDPMFLVLSQAQKVGVGVVGLFVALRVDYRWYQRLVYPILGITILMLVLVLIPGIGKIQNGAQRWFSIGGASFQPGEVAKVVSLIFLSYSLNKKIGTMKKFSVAFVPHIVVIGLLVGLLMLQPDFGTSVILMLMMGLLLFVSGARIIYLGGFAVTGAVLAYFAITSREYRMKRVMAFLDPFEYRSGIGYQISESLISIGSGGFTGRGLGNGTGNLGYVPELWSDFIATIIAEELGLLGMIFLVSLFIVIVWRGTLIAFRATDDFGRYLAFGLTSLIGIQATANLCVVTGLLPNKGLTLPFVSFGGSSMILSLCSIGILLNISKNAPDEWELNREERLARRSEKRWSRKKQRILSRRKDLRD</sequence>
<accession>A0A2Z4FKN2</accession>
<keyword evidence="6" id="KW-0808">Transferase</keyword>
<dbReference type="RefSeq" id="WP_111334246.1">
    <property type="nucleotide sequence ID" value="NZ_CP030032.1"/>
</dbReference>
<dbReference type="Pfam" id="PF01098">
    <property type="entry name" value="FTSW_RODA_SPOVE"/>
    <property type="match status" value="1"/>
</dbReference>
<dbReference type="Proteomes" id="UP000249799">
    <property type="component" value="Chromosome"/>
</dbReference>
<dbReference type="PANTHER" id="PTHR30474:SF2">
    <property type="entry name" value="PEPTIDOGLYCAN GLYCOSYLTRANSFERASE FTSW-RELATED"/>
    <property type="match status" value="1"/>
</dbReference>
<comment type="catalytic activity">
    <reaction evidence="20">
        <text>[GlcNAc-(1-&gt;4)-Mur2Ac(oyl-L-Ala-gamma-D-Glu-L-Lys-D-Ala-D-Ala)](n)-di-trans,octa-cis-undecaprenyl diphosphate + beta-D-GlcNAc-(1-&gt;4)-Mur2Ac(oyl-L-Ala-gamma-D-Glu-L-Lys-D-Ala-D-Ala)-di-trans,octa-cis-undecaprenyl diphosphate = [GlcNAc-(1-&gt;4)-Mur2Ac(oyl-L-Ala-gamma-D-Glu-L-Lys-D-Ala-D-Ala)](n+1)-di-trans,octa-cis-undecaprenyl diphosphate + di-trans,octa-cis-undecaprenyl diphosphate + H(+)</text>
        <dbReference type="Rhea" id="RHEA:23708"/>
        <dbReference type="Rhea" id="RHEA-COMP:9602"/>
        <dbReference type="Rhea" id="RHEA-COMP:9603"/>
        <dbReference type="ChEBI" id="CHEBI:15378"/>
        <dbReference type="ChEBI" id="CHEBI:58405"/>
        <dbReference type="ChEBI" id="CHEBI:60033"/>
        <dbReference type="ChEBI" id="CHEBI:78435"/>
        <dbReference type="EC" id="2.4.99.28"/>
    </reaction>
</comment>
<evidence type="ECO:0000313" key="24">
    <source>
        <dbReference type="Proteomes" id="UP000249799"/>
    </source>
</evidence>
<keyword evidence="24" id="KW-1185">Reference proteome</keyword>
<protein>
    <recommendedName>
        <fullName evidence="17">Probable peptidoglycan glycosyltransferase FtsW</fullName>
        <ecNumber evidence="19">2.4.99.28</ecNumber>
    </recommendedName>
    <alternativeName>
        <fullName evidence="18">Cell division protein FtsW</fullName>
    </alternativeName>
    <alternativeName>
        <fullName evidence="15">Cell wall polymerase</fullName>
    </alternativeName>
    <alternativeName>
        <fullName evidence="14">Peptidoglycan polymerase</fullName>
    </alternativeName>
</protein>
<keyword evidence="3" id="KW-1003">Cell membrane</keyword>
<dbReference type="OrthoDB" id="9768187at2"/>
<evidence type="ECO:0000256" key="2">
    <source>
        <dbReference type="ARBA" id="ARBA00004752"/>
    </source>
</evidence>
<keyword evidence="12" id="KW-0131">Cell cycle</keyword>
<dbReference type="AlphaFoldDB" id="A0A2Z4FKN2"/>